<name>A0A0E9SJ47_ANGAN</name>
<protein>
    <submittedName>
        <fullName evidence="1">Uncharacterized protein</fullName>
    </submittedName>
</protein>
<evidence type="ECO:0000313" key="1">
    <source>
        <dbReference type="EMBL" id="JAH40720.1"/>
    </source>
</evidence>
<sequence>MGLNETNNPVTLLKNFTGNQYNPRHGTNEWGKESHQILIKSFPRLRAARAGGSPFAVRTN</sequence>
<organism evidence="1">
    <name type="scientific">Anguilla anguilla</name>
    <name type="common">European freshwater eel</name>
    <name type="synonym">Muraena anguilla</name>
    <dbReference type="NCBI Taxonomy" id="7936"/>
    <lineage>
        <taxon>Eukaryota</taxon>
        <taxon>Metazoa</taxon>
        <taxon>Chordata</taxon>
        <taxon>Craniata</taxon>
        <taxon>Vertebrata</taxon>
        <taxon>Euteleostomi</taxon>
        <taxon>Actinopterygii</taxon>
        <taxon>Neopterygii</taxon>
        <taxon>Teleostei</taxon>
        <taxon>Anguilliformes</taxon>
        <taxon>Anguillidae</taxon>
        <taxon>Anguilla</taxon>
    </lineage>
</organism>
<dbReference type="EMBL" id="GBXM01067857">
    <property type="protein sequence ID" value="JAH40720.1"/>
    <property type="molecule type" value="Transcribed_RNA"/>
</dbReference>
<dbReference type="AlphaFoldDB" id="A0A0E9SJ47"/>
<proteinExistence type="predicted"/>
<reference evidence="1" key="1">
    <citation type="submission" date="2014-11" db="EMBL/GenBank/DDBJ databases">
        <authorList>
            <person name="Amaro Gonzalez C."/>
        </authorList>
    </citation>
    <scope>NUCLEOTIDE SEQUENCE</scope>
</reference>
<reference evidence="1" key="2">
    <citation type="journal article" date="2015" name="Fish Shellfish Immunol.">
        <title>Early steps in the European eel (Anguilla anguilla)-Vibrio vulnificus interaction in the gills: Role of the RtxA13 toxin.</title>
        <authorList>
            <person name="Callol A."/>
            <person name="Pajuelo D."/>
            <person name="Ebbesson L."/>
            <person name="Teles M."/>
            <person name="MacKenzie S."/>
            <person name="Amaro C."/>
        </authorList>
    </citation>
    <scope>NUCLEOTIDE SEQUENCE</scope>
</reference>
<accession>A0A0E9SJ47</accession>